<keyword evidence="1" id="KW-1133">Transmembrane helix</keyword>
<evidence type="ECO:0000256" key="1">
    <source>
        <dbReference type="SAM" id="Phobius"/>
    </source>
</evidence>
<gene>
    <name evidence="2" type="ORF">MICAC_1540002</name>
</gene>
<dbReference type="HOGENOM" id="CLU_2700582_0_0_3"/>
<reference evidence="2 3" key="1">
    <citation type="submission" date="2012-04" db="EMBL/GenBank/DDBJ databases">
        <authorList>
            <person name="Genoscope - CEA"/>
        </authorList>
    </citation>
    <scope>NUCLEOTIDE SEQUENCE [LARGE SCALE GENOMIC DNA]</scope>
    <source>
        <strain evidence="2 3">9443</strain>
    </source>
</reference>
<comment type="caution">
    <text evidence="2">The sequence shown here is derived from an EMBL/GenBank/DDBJ whole genome shotgun (WGS) entry which is preliminary data.</text>
</comment>
<feature type="transmembrane region" description="Helical" evidence="1">
    <location>
        <begin position="20"/>
        <end position="41"/>
    </location>
</feature>
<keyword evidence="1" id="KW-0472">Membrane</keyword>
<proteinExistence type="predicted"/>
<sequence length="73" mass="8382">MRIIFIYLRGCNTSSDSGIILHYANVGFILIFRVLMIWVVLKPLLNLDFFLGQNQTLSPIIPFLPNNVDLIFV</sequence>
<accession>I4FZF7</accession>
<dbReference type="EMBL" id="CAIJ01000062">
    <property type="protein sequence ID" value="CCI01068.1"/>
    <property type="molecule type" value="Genomic_DNA"/>
</dbReference>
<dbReference type="AlphaFoldDB" id="I4FZF7"/>
<name>I4FZF7_MICAE</name>
<dbReference type="Proteomes" id="UP000003480">
    <property type="component" value="Unassembled WGS sequence"/>
</dbReference>
<evidence type="ECO:0000313" key="3">
    <source>
        <dbReference type="Proteomes" id="UP000003480"/>
    </source>
</evidence>
<keyword evidence="1" id="KW-0812">Transmembrane</keyword>
<protein>
    <submittedName>
        <fullName evidence="2">Uncharacterized protein</fullName>
    </submittedName>
</protein>
<organism evidence="2 3">
    <name type="scientific">Microcystis aeruginosa PCC 9443</name>
    <dbReference type="NCBI Taxonomy" id="1160281"/>
    <lineage>
        <taxon>Bacteria</taxon>
        <taxon>Bacillati</taxon>
        <taxon>Cyanobacteriota</taxon>
        <taxon>Cyanophyceae</taxon>
        <taxon>Oscillatoriophycideae</taxon>
        <taxon>Chroococcales</taxon>
        <taxon>Microcystaceae</taxon>
        <taxon>Microcystis</taxon>
    </lineage>
</organism>
<evidence type="ECO:0000313" key="2">
    <source>
        <dbReference type="EMBL" id="CCI01068.1"/>
    </source>
</evidence>